<dbReference type="AlphaFoldDB" id="A0A5M6AAY4"/>
<gene>
    <name evidence="3" type="ORF">F2Y86_07950</name>
    <name evidence="4" type="ORF">F2Y87_04440</name>
</gene>
<dbReference type="SUPFAM" id="SSF53448">
    <property type="entry name" value="Nucleotide-diphospho-sugar transferases"/>
    <property type="match status" value="1"/>
</dbReference>
<dbReference type="PANTHER" id="PTHR22916:SF3">
    <property type="entry name" value="UDP-GLCNAC:BETAGAL BETA-1,3-N-ACETYLGLUCOSAMINYLTRANSFERASE-LIKE PROTEIN 1"/>
    <property type="match status" value="1"/>
</dbReference>
<dbReference type="Proteomes" id="UP000482653">
    <property type="component" value="Unassembled WGS sequence"/>
</dbReference>
<proteinExistence type="predicted"/>
<evidence type="ECO:0000313" key="3">
    <source>
        <dbReference type="EMBL" id="KAA5409632.1"/>
    </source>
</evidence>
<evidence type="ECO:0000313" key="5">
    <source>
        <dbReference type="Proteomes" id="UP000325055"/>
    </source>
</evidence>
<evidence type="ECO:0000256" key="1">
    <source>
        <dbReference type="SAM" id="Phobius"/>
    </source>
</evidence>
<dbReference type="EMBL" id="VVYX01000004">
    <property type="protein sequence ID" value="KAA5421758.1"/>
    <property type="molecule type" value="Genomic_DNA"/>
</dbReference>
<dbReference type="GO" id="GO:0016758">
    <property type="term" value="F:hexosyltransferase activity"/>
    <property type="evidence" value="ECO:0007669"/>
    <property type="project" value="UniProtKB-ARBA"/>
</dbReference>
<keyword evidence="1" id="KW-0472">Membrane</keyword>
<evidence type="ECO:0000259" key="2">
    <source>
        <dbReference type="Pfam" id="PF00535"/>
    </source>
</evidence>
<dbReference type="InterPro" id="IPR001173">
    <property type="entry name" value="Glyco_trans_2-like"/>
</dbReference>
<evidence type="ECO:0000313" key="4">
    <source>
        <dbReference type="EMBL" id="KAA5421758.1"/>
    </source>
</evidence>
<dbReference type="Proteomes" id="UP000325055">
    <property type="component" value="Unassembled WGS sequence"/>
</dbReference>
<dbReference type="CDD" id="cd00761">
    <property type="entry name" value="Glyco_tranf_GTA_type"/>
    <property type="match status" value="1"/>
</dbReference>
<sequence>MQYTKTKKESGSNYRISIIIPTFNGGQWIESGVRSIAEQLKDIPYVEFLVRDNASTDNTYEIIQTLQLEYPSVIKYDRRETNTPYLDQNFCEAINMTSGEYILLVGDDDALMPYSVSYLLHLIEKYPSTELFYFNRLVANYDFSRAYLRDKRKIDPVSVNVYQNVSEFLSDHINGPDFITVNLIKREAYNRTSGLDVSKYYGYNWYARYLFGVQNSSIVAIQLPLAIQRLPQKRSWGKQSVLYALVGLSNLLQDIDTQRTIYRVWMDYLHQKGRLYITLSGLTHNRPLYKQKYREITKHLNKKETLILWLLLYVPHFKYVFSSVLIISKKINLI</sequence>
<keyword evidence="3" id="KW-0808">Transferase</keyword>
<protein>
    <submittedName>
        <fullName evidence="3">Glycosyltransferase family 2 protein</fullName>
    </submittedName>
</protein>
<keyword evidence="1" id="KW-1133">Transmembrane helix</keyword>
<comment type="caution">
    <text evidence="3">The sequence shown here is derived from an EMBL/GenBank/DDBJ whole genome shotgun (WGS) entry which is preliminary data.</text>
</comment>
<reference evidence="5 6" key="1">
    <citation type="journal article" date="2019" name="Nat. Med.">
        <title>A library of human gut bacterial isolates paired with longitudinal multiomics data enables mechanistic microbiome research.</title>
        <authorList>
            <person name="Poyet M."/>
            <person name="Groussin M."/>
            <person name="Gibbons S.M."/>
            <person name="Avila-Pacheco J."/>
            <person name="Jiang X."/>
            <person name="Kearney S.M."/>
            <person name="Perrotta A.R."/>
            <person name="Berdy B."/>
            <person name="Zhao S."/>
            <person name="Lieberman T.D."/>
            <person name="Swanson P.K."/>
            <person name="Smith M."/>
            <person name="Roesemann S."/>
            <person name="Alexander J.E."/>
            <person name="Rich S.A."/>
            <person name="Livny J."/>
            <person name="Vlamakis H."/>
            <person name="Clish C."/>
            <person name="Bullock K."/>
            <person name="Deik A."/>
            <person name="Scott J."/>
            <person name="Pierce K.A."/>
            <person name="Xavier R.J."/>
            <person name="Alm E.J."/>
        </authorList>
    </citation>
    <scope>NUCLEOTIDE SEQUENCE [LARGE SCALE GENOMIC DNA]</scope>
    <source>
        <strain evidence="3 5">BIOML-A7</strain>
        <strain evidence="4 6">BIOML-A8</strain>
    </source>
</reference>
<name>A0A5M6AAY4_9BACE</name>
<dbReference type="RefSeq" id="WP_149946193.1">
    <property type="nucleotide sequence ID" value="NZ_JADPGB010000489.1"/>
</dbReference>
<accession>A0A5M6AAY4</accession>
<feature type="domain" description="Glycosyltransferase 2-like" evidence="2">
    <location>
        <begin position="17"/>
        <end position="158"/>
    </location>
</feature>
<feature type="transmembrane region" description="Helical" evidence="1">
    <location>
        <begin position="306"/>
        <end position="327"/>
    </location>
</feature>
<dbReference type="InterPro" id="IPR029044">
    <property type="entry name" value="Nucleotide-diphossugar_trans"/>
</dbReference>
<dbReference type="Gene3D" id="3.90.550.10">
    <property type="entry name" value="Spore Coat Polysaccharide Biosynthesis Protein SpsA, Chain A"/>
    <property type="match status" value="1"/>
</dbReference>
<dbReference type="PANTHER" id="PTHR22916">
    <property type="entry name" value="GLYCOSYLTRANSFERASE"/>
    <property type="match status" value="1"/>
</dbReference>
<dbReference type="EMBL" id="VVYW01000006">
    <property type="protein sequence ID" value="KAA5409632.1"/>
    <property type="molecule type" value="Genomic_DNA"/>
</dbReference>
<evidence type="ECO:0000313" key="6">
    <source>
        <dbReference type="Proteomes" id="UP000482653"/>
    </source>
</evidence>
<organism evidence="3 5">
    <name type="scientific">Bacteroides cellulosilyticus</name>
    <dbReference type="NCBI Taxonomy" id="246787"/>
    <lineage>
        <taxon>Bacteria</taxon>
        <taxon>Pseudomonadati</taxon>
        <taxon>Bacteroidota</taxon>
        <taxon>Bacteroidia</taxon>
        <taxon>Bacteroidales</taxon>
        <taxon>Bacteroidaceae</taxon>
        <taxon>Bacteroides</taxon>
    </lineage>
</organism>
<dbReference type="Pfam" id="PF00535">
    <property type="entry name" value="Glycos_transf_2"/>
    <property type="match status" value="1"/>
</dbReference>
<keyword evidence="1" id="KW-0812">Transmembrane</keyword>